<accession>A0A4Y2C8F2</accession>
<dbReference type="EMBL" id="BGPR01000153">
    <property type="protein sequence ID" value="GBM00038.1"/>
    <property type="molecule type" value="Genomic_DNA"/>
</dbReference>
<sequence length="126" mass="14929">MVITLRDDRTRQNEQLSSYNVGSESKWRAARRYFFWIIHDYLIGPFFLPDHLNGQNYLSFLQQVLPDLPRKYFLWGQLKSSVNETPIESLEKRVALISIKAADVRGHQDLPTCMRFIVHCSWWSLI</sequence>
<name>A0A4Y2C8F2_ARAVE</name>
<proteinExistence type="predicted"/>
<protein>
    <submittedName>
        <fullName evidence="1">Uncharacterized protein</fullName>
    </submittedName>
</protein>
<dbReference type="Proteomes" id="UP000499080">
    <property type="component" value="Unassembled WGS sequence"/>
</dbReference>
<organism evidence="1 2">
    <name type="scientific">Araneus ventricosus</name>
    <name type="common">Orbweaver spider</name>
    <name type="synonym">Epeira ventricosa</name>
    <dbReference type="NCBI Taxonomy" id="182803"/>
    <lineage>
        <taxon>Eukaryota</taxon>
        <taxon>Metazoa</taxon>
        <taxon>Ecdysozoa</taxon>
        <taxon>Arthropoda</taxon>
        <taxon>Chelicerata</taxon>
        <taxon>Arachnida</taxon>
        <taxon>Araneae</taxon>
        <taxon>Araneomorphae</taxon>
        <taxon>Entelegynae</taxon>
        <taxon>Araneoidea</taxon>
        <taxon>Araneidae</taxon>
        <taxon>Araneus</taxon>
    </lineage>
</organism>
<reference evidence="1 2" key="1">
    <citation type="journal article" date="2019" name="Sci. Rep.">
        <title>Orb-weaving spider Araneus ventricosus genome elucidates the spidroin gene catalogue.</title>
        <authorList>
            <person name="Kono N."/>
            <person name="Nakamura H."/>
            <person name="Ohtoshi R."/>
            <person name="Moran D.A.P."/>
            <person name="Shinohara A."/>
            <person name="Yoshida Y."/>
            <person name="Fujiwara M."/>
            <person name="Mori M."/>
            <person name="Tomita M."/>
            <person name="Arakawa K."/>
        </authorList>
    </citation>
    <scope>NUCLEOTIDE SEQUENCE [LARGE SCALE GENOMIC DNA]</scope>
</reference>
<evidence type="ECO:0000313" key="2">
    <source>
        <dbReference type="Proteomes" id="UP000499080"/>
    </source>
</evidence>
<evidence type="ECO:0000313" key="1">
    <source>
        <dbReference type="EMBL" id="GBM00038.1"/>
    </source>
</evidence>
<dbReference type="AlphaFoldDB" id="A0A4Y2C8F2"/>
<keyword evidence="2" id="KW-1185">Reference proteome</keyword>
<gene>
    <name evidence="1" type="ORF">AVEN_214112_1</name>
</gene>
<comment type="caution">
    <text evidence="1">The sequence shown here is derived from an EMBL/GenBank/DDBJ whole genome shotgun (WGS) entry which is preliminary data.</text>
</comment>